<evidence type="ECO:0000313" key="2">
    <source>
        <dbReference type="Proteomes" id="UP000234323"/>
    </source>
</evidence>
<name>A0A2I1FSZ4_9GLOM</name>
<sequence length="63" mass="7293">MTPTWDSIGPIDRDLRKFARNITECRVFDEFLTSTAIPTISLRFDTLTTNQRLDSLQPHNGRL</sequence>
<keyword evidence="2" id="KW-1185">Reference proteome</keyword>
<evidence type="ECO:0000313" key="1">
    <source>
        <dbReference type="EMBL" id="PKY37463.1"/>
    </source>
</evidence>
<proteinExistence type="predicted"/>
<dbReference type="EMBL" id="LLXI01000003">
    <property type="protein sequence ID" value="PKY37463.1"/>
    <property type="molecule type" value="Genomic_DNA"/>
</dbReference>
<accession>A0A2I1FSZ4</accession>
<dbReference type="AlphaFoldDB" id="A0A2I1FSZ4"/>
<organism evidence="1 2">
    <name type="scientific">Rhizophagus irregularis</name>
    <dbReference type="NCBI Taxonomy" id="588596"/>
    <lineage>
        <taxon>Eukaryota</taxon>
        <taxon>Fungi</taxon>
        <taxon>Fungi incertae sedis</taxon>
        <taxon>Mucoromycota</taxon>
        <taxon>Glomeromycotina</taxon>
        <taxon>Glomeromycetes</taxon>
        <taxon>Glomerales</taxon>
        <taxon>Glomeraceae</taxon>
        <taxon>Rhizophagus</taxon>
    </lineage>
</organism>
<gene>
    <name evidence="1" type="ORF">RhiirA4_390476</name>
</gene>
<comment type="caution">
    <text evidence="1">The sequence shown here is derived from an EMBL/GenBank/DDBJ whole genome shotgun (WGS) entry which is preliminary data.</text>
</comment>
<protein>
    <submittedName>
        <fullName evidence="1">Uncharacterized protein</fullName>
    </submittedName>
</protein>
<dbReference type="Proteomes" id="UP000234323">
    <property type="component" value="Unassembled WGS sequence"/>
</dbReference>
<reference evidence="1 2" key="1">
    <citation type="submission" date="2015-10" db="EMBL/GenBank/DDBJ databases">
        <title>Genome analyses suggest a sexual origin of heterokaryosis in a supposedly ancient asexual fungus.</title>
        <authorList>
            <person name="Ropars J."/>
            <person name="Sedzielewska K."/>
            <person name="Noel J."/>
            <person name="Charron P."/>
            <person name="Farinelli L."/>
            <person name="Marton T."/>
            <person name="Kruger M."/>
            <person name="Pelin A."/>
            <person name="Brachmann A."/>
            <person name="Corradi N."/>
        </authorList>
    </citation>
    <scope>NUCLEOTIDE SEQUENCE [LARGE SCALE GENOMIC DNA]</scope>
    <source>
        <strain evidence="1 2">A4</strain>
    </source>
</reference>